<dbReference type="AlphaFoldDB" id="A0A4C1SHY8"/>
<evidence type="ECO:0000313" key="2">
    <source>
        <dbReference type="Proteomes" id="UP000299102"/>
    </source>
</evidence>
<dbReference type="EMBL" id="BGZK01003393">
    <property type="protein sequence ID" value="GBP00808.1"/>
    <property type="molecule type" value="Genomic_DNA"/>
</dbReference>
<reference evidence="1 2" key="1">
    <citation type="journal article" date="2019" name="Commun. Biol.">
        <title>The bagworm genome reveals a unique fibroin gene that provides high tensile strength.</title>
        <authorList>
            <person name="Kono N."/>
            <person name="Nakamura H."/>
            <person name="Ohtoshi R."/>
            <person name="Tomita M."/>
            <person name="Numata K."/>
            <person name="Arakawa K."/>
        </authorList>
    </citation>
    <scope>NUCLEOTIDE SEQUENCE [LARGE SCALE GENOMIC DNA]</scope>
</reference>
<gene>
    <name evidence="1" type="ORF">EVAR_67854_1</name>
</gene>
<keyword evidence="2" id="KW-1185">Reference proteome</keyword>
<comment type="caution">
    <text evidence="1">The sequence shown here is derived from an EMBL/GenBank/DDBJ whole genome shotgun (WGS) entry which is preliminary data.</text>
</comment>
<proteinExistence type="predicted"/>
<accession>A0A4C1SHY8</accession>
<name>A0A4C1SHY8_EUMVA</name>
<organism evidence="1 2">
    <name type="scientific">Eumeta variegata</name>
    <name type="common">Bagworm moth</name>
    <name type="synonym">Eumeta japonica</name>
    <dbReference type="NCBI Taxonomy" id="151549"/>
    <lineage>
        <taxon>Eukaryota</taxon>
        <taxon>Metazoa</taxon>
        <taxon>Ecdysozoa</taxon>
        <taxon>Arthropoda</taxon>
        <taxon>Hexapoda</taxon>
        <taxon>Insecta</taxon>
        <taxon>Pterygota</taxon>
        <taxon>Neoptera</taxon>
        <taxon>Endopterygota</taxon>
        <taxon>Lepidoptera</taxon>
        <taxon>Glossata</taxon>
        <taxon>Ditrysia</taxon>
        <taxon>Tineoidea</taxon>
        <taxon>Psychidae</taxon>
        <taxon>Oiketicinae</taxon>
        <taxon>Eumeta</taxon>
    </lineage>
</organism>
<dbReference type="Proteomes" id="UP000299102">
    <property type="component" value="Unassembled WGS sequence"/>
</dbReference>
<evidence type="ECO:0000313" key="1">
    <source>
        <dbReference type="EMBL" id="GBP00808.1"/>
    </source>
</evidence>
<protein>
    <submittedName>
        <fullName evidence="1">Uncharacterized protein</fullName>
    </submittedName>
</protein>
<sequence length="112" mass="12264">MDRENDLSFSRSIATNISLATGGSHRSLSTDLSPSPTKEPYVVFLRQCSQCKRVGGGPRATSSRPKNTMALKIYIQVSNSRIEFTGRGADEGCFGMPSGLPLYNLSRYIKKT</sequence>